<comment type="caution">
    <text evidence="2">The sequence shown here is derived from an EMBL/GenBank/DDBJ whole genome shotgun (WGS) entry which is preliminary data.</text>
</comment>
<dbReference type="EMBL" id="LHXV01000028">
    <property type="protein sequence ID" value="KXB01064.1"/>
    <property type="molecule type" value="Genomic_DNA"/>
</dbReference>
<reference evidence="2 3" key="1">
    <citation type="journal article" date="2016" name="Sci. Rep.">
        <title>Metabolic traits of an uncultured archaeal lineage -MSBL1- from brine pools of the Red Sea.</title>
        <authorList>
            <person name="Mwirichia R."/>
            <person name="Alam I."/>
            <person name="Rashid M."/>
            <person name="Vinu M."/>
            <person name="Ba-Alawi W."/>
            <person name="Anthony Kamau A."/>
            <person name="Kamanda Ngugi D."/>
            <person name="Goker M."/>
            <person name="Klenk H.P."/>
            <person name="Bajic V."/>
            <person name="Stingl U."/>
        </authorList>
    </citation>
    <scope>NUCLEOTIDE SEQUENCE [LARGE SCALE GENOMIC DNA]</scope>
    <source>
        <strain evidence="2">SCGC-AAA259O05</strain>
    </source>
</reference>
<dbReference type="PANTHER" id="PTHR43312">
    <property type="entry name" value="D-THREO-ALDOSE 1-DEHYDROGENASE"/>
    <property type="match status" value="1"/>
</dbReference>
<dbReference type="GO" id="GO:0016491">
    <property type="term" value="F:oxidoreductase activity"/>
    <property type="evidence" value="ECO:0007669"/>
    <property type="project" value="InterPro"/>
</dbReference>
<dbReference type="Proteomes" id="UP000070344">
    <property type="component" value="Unassembled WGS sequence"/>
</dbReference>
<dbReference type="PANTHER" id="PTHR43312:SF1">
    <property type="entry name" value="NADP-DEPENDENT OXIDOREDUCTASE DOMAIN-CONTAINING PROTEIN"/>
    <property type="match status" value="1"/>
</dbReference>
<dbReference type="Gene3D" id="3.20.20.100">
    <property type="entry name" value="NADP-dependent oxidoreductase domain"/>
    <property type="match status" value="1"/>
</dbReference>
<protein>
    <submittedName>
        <fullName evidence="2">Aldo/keto reductase</fullName>
    </submittedName>
</protein>
<evidence type="ECO:0000313" key="3">
    <source>
        <dbReference type="Proteomes" id="UP000070344"/>
    </source>
</evidence>
<dbReference type="InterPro" id="IPR023210">
    <property type="entry name" value="NADP_OxRdtase_dom"/>
</dbReference>
<dbReference type="CDD" id="cd19086">
    <property type="entry name" value="AKR_AKR11C1"/>
    <property type="match status" value="1"/>
</dbReference>
<dbReference type="SUPFAM" id="SSF51430">
    <property type="entry name" value="NAD(P)-linked oxidoreductase"/>
    <property type="match status" value="1"/>
</dbReference>
<sequence length="327" mass="37469">MKYRTFGKTNWKVSEVGLGTWALGGSWGKVSKSDAFEVLHEAIDRGVNFFDTADVYGDGRSEKLIGQILEEREEKIYVASKFGRRLDPHVASGYTKDNLEKFLNRSLENLGVDTIDLMQLHCPPTDVYYNPKVFEALEDFVEEGKIQHYGVSVEKVEEGLKAIEYPNLTSVQIIFNIFRQRPKELFFKRCEEKDVAVITRVPLASRLLTGKMTPETEFPENDHRNFNREGEAFDVGETFAGVDFETGLKAVEELKKILPENMSCAQLALKWILMHEEVSCVIPGAKKVWQVKDNTAASELPDLEPELMKKIENIYEDYIKPQVHHKW</sequence>
<name>A0A133V3P5_9EURY</name>
<proteinExistence type="predicted"/>
<dbReference type="PRINTS" id="PR00069">
    <property type="entry name" value="ALDKETRDTASE"/>
</dbReference>
<accession>A0A133V3P5</accession>
<dbReference type="Pfam" id="PF00248">
    <property type="entry name" value="Aldo_ket_red"/>
    <property type="match status" value="1"/>
</dbReference>
<dbReference type="InterPro" id="IPR053135">
    <property type="entry name" value="AKR2_Oxidoreductase"/>
</dbReference>
<dbReference type="PATRIC" id="fig|1698271.3.peg.742"/>
<dbReference type="InterPro" id="IPR036812">
    <property type="entry name" value="NAD(P)_OxRdtase_dom_sf"/>
</dbReference>
<evidence type="ECO:0000259" key="1">
    <source>
        <dbReference type="Pfam" id="PF00248"/>
    </source>
</evidence>
<dbReference type="InterPro" id="IPR020471">
    <property type="entry name" value="AKR"/>
</dbReference>
<dbReference type="AlphaFoldDB" id="A0A133V3P5"/>
<organism evidence="2 3">
    <name type="scientific">candidate division MSBL1 archaeon SCGC-AAA259O05</name>
    <dbReference type="NCBI Taxonomy" id="1698271"/>
    <lineage>
        <taxon>Archaea</taxon>
        <taxon>Methanobacteriati</taxon>
        <taxon>Methanobacteriota</taxon>
        <taxon>candidate division MSBL1</taxon>
    </lineage>
</organism>
<keyword evidence="3" id="KW-1185">Reference proteome</keyword>
<gene>
    <name evidence="2" type="ORF">AKJ41_02800</name>
</gene>
<feature type="domain" description="NADP-dependent oxidoreductase" evidence="1">
    <location>
        <begin position="16"/>
        <end position="315"/>
    </location>
</feature>
<evidence type="ECO:0000313" key="2">
    <source>
        <dbReference type="EMBL" id="KXB01064.1"/>
    </source>
</evidence>